<dbReference type="AlphaFoldDB" id="A0A0C9VCL2"/>
<keyword evidence="3" id="KW-1185">Reference proteome</keyword>
<evidence type="ECO:0000313" key="1">
    <source>
        <dbReference type="EMBL" id="KIJ35256.1"/>
    </source>
</evidence>
<dbReference type="EMBL" id="KN837190">
    <property type="protein sequence ID" value="KIJ35256.1"/>
    <property type="molecule type" value="Genomic_DNA"/>
</dbReference>
<proteinExistence type="predicted"/>
<name>A0A0C9VCL2_SPHS4</name>
<reference evidence="2 3" key="1">
    <citation type="submission" date="2014-06" db="EMBL/GenBank/DDBJ databases">
        <title>Evolutionary Origins and Diversification of the Mycorrhizal Mutualists.</title>
        <authorList>
            <consortium name="DOE Joint Genome Institute"/>
            <consortium name="Mycorrhizal Genomics Consortium"/>
            <person name="Kohler A."/>
            <person name="Kuo A."/>
            <person name="Nagy L.G."/>
            <person name="Floudas D."/>
            <person name="Copeland A."/>
            <person name="Barry K.W."/>
            <person name="Cichocki N."/>
            <person name="Veneault-Fourrey C."/>
            <person name="LaButti K."/>
            <person name="Lindquist E.A."/>
            <person name="Lipzen A."/>
            <person name="Lundell T."/>
            <person name="Morin E."/>
            <person name="Murat C."/>
            <person name="Riley R."/>
            <person name="Ohm R."/>
            <person name="Sun H."/>
            <person name="Tunlid A."/>
            <person name="Henrissat B."/>
            <person name="Grigoriev I.V."/>
            <person name="Hibbett D.S."/>
            <person name="Martin F."/>
        </authorList>
    </citation>
    <scope>NUCLEOTIDE SEQUENCE [LARGE SCALE GENOMIC DNA]</scope>
    <source>
        <strain evidence="2 3">SS14</strain>
    </source>
</reference>
<gene>
    <name evidence="1" type="ORF">M422DRAFT_262424</name>
    <name evidence="2" type="ORF">M422DRAFT_262426</name>
</gene>
<sequence>MAPRRVASSVVVAAADNDNDQPHETASLDAAFVAIVDTSFITAAAVDDDGDSDHATRVSATTLISANS</sequence>
<organism evidence="2 3">
    <name type="scientific">Sphaerobolus stellatus (strain SS14)</name>
    <dbReference type="NCBI Taxonomy" id="990650"/>
    <lineage>
        <taxon>Eukaryota</taxon>
        <taxon>Fungi</taxon>
        <taxon>Dikarya</taxon>
        <taxon>Basidiomycota</taxon>
        <taxon>Agaricomycotina</taxon>
        <taxon>Agaricomycetes</taxon>
        <taxon>Phallomycetidae</taxon>
        <taxon>Geastrales</taxon>
        <taxon>Sphaerobolaceae</taxon>
        <taxon>Sphaerobolus</taxon>
    </lineage>
</organism>
<evidence type="ECO:0000313" key="3">
    <source>
        <dbReference type="Proteomes" id="UP000054279"/>
    </source>
</evidence>
<dbReference type="HOGENOM" id="CLU_2795591_0_0_1"/>
<protein>
    <submittedName>
        <fullName evidence="2">Uncharacterized protein</fullName>
    </submittedName>
</protein>
<dbReference type="Proteomes" id="UP000054279">
    <property type="component" value="Unassembled WGS sequence"/>
</dbReference>
<dbReference type="EMBL" id="KN837190">
    <property type="protein sequence ID" value="KIJ35260.1"/>
    <property type="molecule type" value="Genomic_DNA"/>
</dbReference>
<evidence type="ECO:0000313" key="2">
    <source>
        <dbReference type="EMBL" id="KIJ35260.1"/>
    </source>
</evidence>
<accession>A0A0C9VCL2</accession>